<dbReference type="EMBL" id="CAJVQB010159793">
    <property type="protein sequence ID" value="CAG8856416.1"/>
    <property type="molecule type" value="Genomic_DNA"/>
</dbReference>
<feature type="non-terminal residue" evidence="1">
    <location>
        <position position="1"/>
    </location>
</feature>
<dbReference type="Proteomes" id="UP000789901">
    <property type="component" value="Unassembled WGS sequence"/>
</dbReference>
<protein>
    <submittedName>
        <fullName evidence="1">15443_t:CDS:1</fullName>
    </submittedName>
</protein>
<accession>A0ABN7XNR8</accession>
<feature type="non-terminal residue" evidence="1">
    <location>
        <position position="40"/>
    </location>
</feature>
<proteinExistence type="predicted"/>
<evidence type="ECO:0000313" key="2">
    <source>
        <dbReference type="Proteomes" id="UP000789901"/>
    </source>
</evidence>
<evidence type="ECO:0000313" key="1">
    <source>
        <dbReference type="EMBL" id="CAG8856416.1"/>
    </source>
</evidence>
<name>A0ABN7XNR8_GIGMA</name>
<comment type="caution">
    <text evidence="1">The sequence shown here is derived from an EMBL/GenBank/DDBJ whole genome shotgun (WGS) entry which is preliminary data.</text>
</comment>
<organism evidence="1 2">
    <name type="scientific">Gigaspora margarita</name>
    <dbReference type="NCBI Taxonomy" id="4874"/>
    <lineage>
        <taxon>Eukaryota</taxon>
        <taxon>Fungi</taxon>
        <taxon>Fungi incertae sedis</taxon>
        <taxon>Mucoromycota</taxon>
        <taxon>Glomeromycotina</taxon>
        <taxon>Glomeromycetes</taxon>
        <taxon>Diversisporales</taxon>
        <taxon>Gigasporaceae</taxon>
        <taxon>Gigaspora</taxon>
    </lineage>
</organism>
<keyword evidence="2" id="KW-1185">Reference proteome</keyword>
<reference evidence="1 2" key="1">
    <citation type="submission" date="2021-06" db="EMBL/GenBank/DDBJ databases">
        <authorList>
            <person name="Kallberg Y."/>
            <person name="Tangrot J."/>
            <person name="Rosling A."/>
        </authorList>
    </citation>
    <scope>NUCLEOTIDE SEQUENCE [LARGE SCALE GENOMIC DNA]</scope>
    <source>
        <strain evidence="1 2">120-4 pot B 10/14</strain>
    </source>
</reference>
<gene>
    <name evidence="1" type="ORF">GMARGA_LOCUS45237</name>
</gene>
<sequence>AFNGLDFTSISMKHFMKKGFKKFEINNITAIMLCGEEYYI</sequence>